<dbReference type="Gene3D" id="3.30.70.20">
    <property type="match status" value="1"/>
</dbReference>
<keyword evidence="3" id="KW-0479">Metal-binding</keyword>
<keyword evidence="1" id="KW-0813">Transport</keyword>
<feature type="domain" description="4Fe-4S ferredoxin-type" evidence="7">
    <location>
        <begin position="33"/>
        <end position="62"/>
    </location>
</feature>
<dbReference type="PROSITE" id="PS00198">
    <property type="entry name" value="4FE4S_FER_1"/>
    <property type="match status" value="1"/>
</dbReference>
<evidence type="ECO:0000256" key="3">
    <source>
        <dbReference type="ARBA" id="ARBA00022723"/>
    </source>
</evidence>
<keyword evidence="9" id="KW-1185">Reference proteome</keyword>
<dbReference type="PANTHER" id="PTHR42859:SF10">
    <property type="entry name" value="DIMETHYLSULFOXIDE REDUCTASE CHAIN B"/>
    <property type="match status" value="1"/>
</dbReference>
<accession>A0ABZ3IT32</accession>
<sequence length="88" mass="9769">MAELIRYFITNKCERCNRCVEVCPEGAIYATEEKYGINDTVCKGCGLCTEVCPTNAIVHETDPYRSINREADSFFGGGAWPISGHKSK</sequence>
<evidence type="ECO:0000256" key="2">
    <source>
        <dbReference type="ARBA" id="ARBA00022485"/>
    </source>
</evidence>
<proteinExistence type="predicted"/>
<keyword evidence="4" id="KW-0249">Electron transport</keyword>
<dbReference type="InterPro" id="IPR017900">
    <property type="entry name" value="4Fe4S_Fe_S_CS"/>
</dbReference>
<organism evidence="8 9">
    <name type="scientific">Sporomusa silvacetica DSM 10669</name>
    <dbReference type="NCBI Taxonomy" id="1123289"/>
    <lineage>
        <taxon>Bacteria</taxon>
        <taxon>Bacillati</taxon>
        <taxon>Bacillota</taxon>
        <taxon>Negativicutes</taxon>
        <taxon>Selenomonadales</taxon>
        <taxon>Sporomusaceae</taxon>
        <taxon>Sporomusa</taxon>
    </lineage>
</organism>
<evidence type="ECO:0000256" key="5">
    <source>
        <dbReference type="ARBA" id="ARBA00023004"/>
    </source>
</evidence>
<keyword evidence="2" id="KW-0004">4Fe-4S</keyword>
<protein>
    <submittedName>
        <fullName evidence="8">NAD(P)H-quinone oxidoreductase subunit I, chloroplastic</fullName>
    </submittedName>
</protein>
<keyword evidence="6" id="KW-0411">Iron-sulfur</keyword>
<reference evidence="8" key="1">
    <citation type="submission" date="2024-05" db="EMBL/GenBank/DDBJ databases">
        <title>Isolation and characterization of Sporomusa carbonis sp. nov., a carboxydotrophic hydrogenogen in the genus of Sporomusa isolated from a charcoal burning pile.</title>
        <authorList>
            <person name="Boeer T."/>
            <person name="Rosenbaum F."/>
            <person name="Eysell L."/>
            <person name="Mueller V."/>
            <person name="Daniel R."/>
            <person name="Poehlein A."/>
        </authorList>
    </citation>
    <scope>NUCLEOTIDE SEQUENCE [LARGE SCALE GENOMIC DNA]</scope>
    <source>
        <strain evidence="8">DSM 10669</strain>
    </source>
</reference>
<dbReference type="InterPro" id="IPR050294">
    <property type="entry name" value="RnfB_subfamily"/>
</dbReference>
<evidence type="ECO:0000256" key="1">
    <source>
        <dbReference type="ARBA" id="ARBA00022448"/>
    </source>
</evidence>
<evidence type="ECO:0000259" key="7">
    <source>
        <dbReference type="PROSITE" id="PS51379"/>
    </source>
</evidence>
<name>A0ABZ3IT32_9FIRM</name>
<feature type="domain" description="4Fe-4S ferredoxin-type" evidence="7">
    <location>
        <begin position="4"/>
        <end position="32"/>
    </location>
</feature>
<dbReference type="Proteomes" id="UP000216752">
    <property type="component" value="Chromosome"/>
</dbReference>
<evidence type="ECO:0000256" key="4">
    <source>
        <dbReference type="ARBA" id="ARBA00022982"/>
    </source>
</evidence>
<keyword evidence="5" id="KW-0408">Iron</keyword>
<dbReference type="PROSITE" id="PS51379">
    <property type="entry name" value="4FE4S_FER_2"/>
    <property type="match status" value="2"/>
</dbReference>
<dbReference type="Pfam" id="PF12838">
    <property type="entry name" value="Fer4_7"/>
    <property type="match status" value="1"/>
</dbReference>
<dbReference type="PANTHER" id="PTHR42859">
    <property type="entry name" value="OXIDOREDUCTASE"/>
    <property type="match status" value="1"/>
</dbReference>
<evidence type="ECO:0000256" key="6">
    <source>
        <dbReference type="ARBA" id="ARBA00023014"/>
    </source>
</evidence>
<evidence type="ECO:0000313" key="8">
    <source>
        <dbReference type="EMBL" id="XFO68716.1"/>
    </source>
</evidence>
<gene>
    <name evidence="8" type="primary">ndhI_4</name>
    <name evidence="8" type="ORF">SPSIL_049390</name>
</gene>
<dbReference type="EMBL" id="CP155573">
    <property type="protein sequence ID" value="XFO68716.1"/>
    <property type="molecule type" value="Genomic_DNA"/>
</dbReference>
<dbReference type="InterPro" id="IPR017896">
    <property type="entry name" value="4Fe4S_Fe-S-bd"/>
</dbReference>
<evidence type="ECO:0000313" key="9">
    <source>
        <dbReference type="Proteomes" id="UP000216752"/>
    </source>
</evidence>
<dbReference type="RefSeq" id="WP_094606396.1">
    <property type="nucleotide sequence ID" value="NZ_CP155573.1"/>
</dbReference>
<dbReference type="SUPFAM" id="SSF54862">
    <property type="entry name" value="4Fe-4S ferredoxins"/>
    <property type="match status" value="1"/>
</dbReference>